<proteinExistence type="predicted"/>
<dbReference type="EMBL" id="FONW01000001">
    <property type="protein sequence ID" value="SFE74917.1"/>
    <property type="molecule type" value="Genomic_DNA"/>
</dbReference>
<accession>A0A1I2D2Y9</accession>
<dbReference type="GO" id="GO:0016746">
    <property type="term" value="F:acyltransferase activity"/>
    <property type="evidence" value="ECO:0007669"/>
    <property type="project" value="UniProtKB-KW"/>
</dbReference>
<evidence type="ECO:0000259" key="1">
    <source>
        <dbReference type="Pfam" id="PF01553"/>
    </source>
</evidence>
<reference evidence="2 3" key="1">
    <citation type="submission" date="2016-10" db="EMBL/GenBank/DDBJ databases">
        <authorList>
            <person name="de Groot N.N."/>
        </authorList>
    </citation>
    <scope>NUCLEOTIDE SEQUENCE [LARGE SCALE GENOMIC DNA]</scope>
    <source>
        <strain evidence="2 3">CGMCC 1.9156</strain>
    </source>
</reference>
<keyword evidence="3" id="KW-1185">Reference proteome</keyword>
<dbReference type="RefSeq" id="WP_093918614.1">
    <property type="nucleotide sequence ID" value="NZ_FONW01000001.1"/>
</dbReference>
<dbReference type="Proteomes" id="UP000198964">
    <property type="component" value="Unassembled WGS sequence"/>
</dbReference>
<evidence type="ECO:0000313" key="2">
    <source>
        <dbReference type="EMBL" id="SFE74917.1"/>
    </source>
</evidence>
<dbReference type="AlphaFoldDB" id="A0A1I2D2Y9"/>
<dbReference type="Pfam" id="PF01553">
    <property type="entry name" value="Acyltransferase"/>
    <property type="match status" value="1"/>
</dbReference>
<dbReference type="InterPro" id="IPR002123">
    <property type="entry name" value="Plipid/glycerol_acylTrfase"/>
</dbReference>
<dbReference type="SUPFAM" id="SSF69593">
    <property type="entry name" value="Glycerol-3-phosphate (1)-acyltransferase"/>
    <property type="match status" value="1"/>
</dbReference>
<protein>
    <submittedName>
        <fullName evidence="2">Acyltransferase</fullName>
    </submittedName>
</protein>
<keyword evidence="2" id="KW-0012">Acyltransferase</keyword>
<name>A0A1I2D2Y9_9BACT</name>
<gene>
    <name evidence="2" type="ORF">SAMN05216283_101918</name>
</gene>
<keyword evidence="2" id="KW-0808">Transferase</keyword>
<evidence type="ECO:0000313" key="3">
    <source>
        <dbReference type="Proteomes" id="UP000198964"/>
    </source>
</evidence>
<organism evidence="2 3">
    <name type="scientific">Sunxiuqinia elliptica</name>
    <dbReference type="NCBI Taxonomy" id="655355"/>
    <lineage>
        <taxon>Bacteria</taxon>
        <taxon>Pseudomonadati</taxon>
        <taxon>Bacteroidota</taxon>
        <taxon>Bacteroidia</taxon>
        <taxon>Marinilabiliales</taxon>
        <taxon>Prolixibacteraceae</taxon>
        <taxon>Sunxiuqinia</taxon>
    </lineage>
</organism>
<sequence length="203" mass="24521">MIKAKHHSFTIWFFDLYFRLKMVFHFRGMEIYANEQADPRKSILLLQNHFSWWDGYWSLWLSKRFFKRRFHVMMLEEQLRKRMFINRCGAFSVRKNSRELIESLTYAAGVLDDHQNLVCLYPQGEIQSQQVKTIAFEKGASWILKNVDKPVQVWFCVTLTDYFSSSKPLIRFCLKQYKGEQTSQRMELAYNSFRDECINKQHD</sequence>
<feature type="domain" description="Phospholipid/glycerol acyltransferase" evidence="1">
    <location>
        <begin position="31"/>
        <end position="150"/>
    </location>
</feature>
<dbReference type="STRING" id="655355.SAMN05216283_101918"/>